<keyword evidence="3" id="KW-1185">Reference proteome</keyword>
<reference evidence="2" key="1">
    <citation type="submission" date="2020-02" db="EMBL/GenBank/DDBJ databases">
        <authorList>
            <person name="Scholz U."/>
            <person name="Mascher M."/>
            <person name="Fiebig A."/>
        </authorList>
    </citation>
    <scope>NUCLEOTIDE SEQUENCE</scope>
</reference>
<gene>
    <name evidence="2" type="ORF">SI8410_07010586</name>
</gene>
<feature type="region of interest" description="Disordered" evidence="1">
    <location>
        <begin position="1"/>
        <end position="29"/>
    </location>
</feature>
<dbReference type="Proteomes" id="UP000663760">
    <property type="component" value="Chromosome 7"/>
</dbReference>
<dbReference type="OrthoDB" id="1876167at2759"/>
<feature type="region of interest" description="Disordered" evidence="1">
    <location>
        <begin position="95"/>
        <end position="148"/>
    </location>
</feature>
<name>A0A7I8KRI5_SPIIN</name>
<dbReference type="AlphaFoldDB" id="A0A7I8KRI5"/>
<evidence type="ECO:0000313" key="3">
    <source>
        <dbReference type="Proteomes" id="UP000663760"/>
    </source>
</evidence>
<dbReference type="SUPFAM" id="SSF58100">
    <property type="entry name" value="Bacterial hemolysins"/>
    <property type="match status" value="1"/>
</dbReference>
<feature type="compositionally biased region" description="Pro residues" evidence="1">
    <location>
        <begin position="139"/>
        <end position="148"/>
    </location>
</feature>
<organism evidence="2 3">
    <name type="scientific">Spirodela intermedia</name>
    <name type="common">Intermediate duckweed</name>
    <dbReference type="NCBI Taxonomy" id="51605"/>
    <lineage>
        <taxon>Eukaryota</taxon>
        <taxon>Viridiplantae</taxon>
        <taxon>Streptophyta</taxon>
        <taxon>Embryophyta</taxon>
        <taxon>Tracheophyta</taxon>
        <taxon>Spermatophyta</taxon>
        <taxon>Magnoliopsida</taxon>
        <taxon>Liliopsida</taxon>
        <taxon>Araceae</taxon>
        <taxon>Lemnoideae</taxon>
        <taxon>Spirodela</taxon>
    </lineage>
</organism>
<dbReference type="PANTHER" id="PTHR34681">
    <property type="entry name" value="UVEAL AUTOANTIGEN WITH COILED-COIL/ANKYRIN"/>
    <property type="match status" value="1"/>
</dbReference>
<proteinExistence type="predicted"/>
<dbReference type="PANTHER" id="PTHR34681:SF2">
    <property type="entry name" value="UVEAL AUTOANTIGEN WITH COILED-COIL_ANKYRIN"/>
    <property type="match status" value="1"/>
</dbReference>
<feature type="compositionally biased region" description="Polar residues" evidence="1">
    <location>
        <begin position="120"/>
        <end position="132"/>
    </location>
</feature>
<sequence length="148" mass="16807">MADDGPSSSANTAAPESPPMKENLRPMDSRLAELAESREELVGRVQGLKEELQNWRLKLDTQVKTYKNELSELKMSLNTELEKLKSEFQELRTTLEQQQDEVTSSLKGLGLQDLPKEVNLNESPRTAEQGETVQRRSFRPPPRILACR</sequence>
<accession>A0A7I8KRI5</accession>
<evidence type="ECO:0000256" key="1">
    <source>
        <dbReference type="SAM" id="MobiDB-lite"/>
    </source>
</evidence>
<feature type="compositionally biased region" description="Polar residues" evidence="1">
    <location>
        <begin position="1"/>
        <end position="14"/>
    </location>
</feature>
<protein>
    <submittedName>
        <fullName evidence="2">Uncharacterized protein</fullName>
    </submittedName>
</protein>
<dbReference type="EMBL" id="LR746270">
    <property type="protein sequence ID" value="CAA7399916.1"/>
    <property type="molecule type" value="Genomic_DNA"/>
</dbReference>
<evidence type="ECO:0000313" key="2">
    <source>
        <dbReference type="EMBL" id="CAA7399916.1"/>
    </source>
</evidence>
<feature type="compositionally biased region" description="Polar residues" evidence="1">
    <location>
        <begin position="95"/>
        <end position="106"/>
    </location>
</feature>
<dbReference type="Gene3D" id="1.20.1170.10">
    <property type="match status" value="1"/>
</dbReference>